<gene>
    <name evidence="1" type="ORF">H6A12_09640</name>
</gene>
<dbReference type="SUPFAM" id="SSF55729">
    <property type="entry name" value="Acyl-CoA N-acyltransferases (Nat)"/>
    <property type="match status" value="1"/>
</dbReference>
<comment type="caution">
    <text evidence="1">The sequence shown here is derived from an EMBL/GenBank/DDBJ whole genome shotgun (WGS) entry which is preliminary data.</text>
</comment>
<reference evidence="1" key="1">
    <citation type="submission" date="2020-08" db="EMBL/GenBank/DDBJ databases">
        <authorList>
            <person name="Cejkova D."/>
            <person name="Kubasova T."/>
            <person name="Jahodarova E."/>
            <person name="Rychlik I."/>
        </authorList>
    </citation>
    <scope>NUCLEOTIDE SEQUENCE</scope>
    <source>
        <strain evidence="1">An559</strain>
    </source>
</reference>
<dbReference type="InterPro" id="IPR016181">
    <property type="entry name" value="Acyl_CoA_acyltransferase"/>
</dbReference>
<reference evidence="1" key="2">
    <citation type="journal article" date="2021" name="Sci. Rep.">
        <title>The distribution of antibiotic resistance genes in chicken gut microbiota commensals.</title>
        <authorList>
            <person name="Juricova H."/>
            <person name="Matiasovicova J."/>
            <person name="Kubasova T."/>
            <person name="Cejkova D."/>
            <person name="Rychlik I."/>
        </authorList>
    </citation>
    <scope>NUCLEOTIDE SEQUENCE</scope>
    <source>
        <strain evidence="1">An559</strain>
    </source>
</reference>
<dbReference type="Proteomes" id="UP000774750">
    <property type="component" value="Unassembled WGS sequence"/>
</dbReference>
<organism evidence="1 2">
    <name type="scientific">Merdimmobilis hominis</name>
    <dbReference type="NCBI Taxonomy" id="2897707"/>
    <lineage>
        <taxon>Bacteria</taxon>
        <taxon>Bacillati</taxon>
        <taxon>Bacillota</taxon>
        <taxon>Clostridia</taxon>
        <taxon>Eubacteriales</taxon>
        <taxon>Oscillospiraceae</taxon>
        <taxon>Merdimmobilis</taxon>
    </lineage>
</organism>
<name>A0A939BEX4_9FIRM</name>
<proteinExistence type="predicted"/>
<dbReference type="RefSeq" id="WP_204447351.1">
    <property type="nucleotide sequence ID" value="NZ_JACJKY010000016.1"/>
</dbReference>
<dbReference type="Gene3D" id="3.40.630.30">
    <property type="match status" value="1"/>
</dbReference>
<dbReference type="AlphaFoldDB" id="A0A939BEX4"/>
<protein>
    <recommendedName>
        <fullName evidence="3">N-acetyltransferase domain-containing protein</fullName>
    </recommendedName>
</protein>
<dbReference type="EMBL" id="JACJKY010000016">
    <property type="protein sequence ID" value="MBM6921417.1"/>
    <property type="molecule type" value="Genomic_DNA"/>
</dbReference>
<evidence type="ECO:0000313" key="1">
    <source>
        <dbReference type="EMBL" id="MBM6921417.1"/>
    </source>
</evidence>
<evidence type="ECO:0008006" key="3">
    <source>
        <dbReference type="Google" id="ProtNLM"/>
    </source>
</evidence>
<evidence type="ECO:0000313" key="2">
    <source>
        <dbReference type="Proteomes" id="UP000774750"/>
    </source>
</evidence>
<accession>A0A939BEX4</accession>
<sequence>MNRIVTIESLGQADDAVFLRILGLARLYLREQTEDVRFFASDSRSIVLCIDGGCAFLYAAPDAPAEECEDAVLTVRMMAHEVYANRLLPGMGKVQKRGQVYRLCAQELAPFTPLAVNHSLRESFAVMEAVFFAQESADERMRRYADLSHRIRHGCYQVYEAEGAAALCVAHEMGQVLIDQLCVLPQRRRNGLAIRLIHAILNDYPAVSAVFFSRDEQSDRFYQKYHAKPAGEWVYCRFLKGEN</sequence>
<keyword evidence="2" id="KW-1185">Reference proteome</keyword>